<dbReference type="EMBL" id="JADGKB010000092">
    <property type="protein sequence ID" value="KAJ3254125.1"/>
    <property type="molecule type" value="Genomic_DNA"/>
</dbReference>
<feature type="domain" description="GH18" evidence="13">
    <location>
        <begin position="816"/>
        <end position="1187"/>
    </location>
</feature>
<comment type="catalytic activity">
    <reaction evidence="1">
        <text>Random endo-hydrolysis of N-acetyl-beta-D-glucosaminide (1-&gt;4)-beta-linkages in chitin and chitodextrins.</text>
        <dbReference type="EC" id="3.2.1.14"/>
    </reaction>
</comment>
<feature type="disulfide bond" evidence="8">
    <location>
        <begin position="406"/>
        <end position="421"/>
    </location>
</feature>
<keyword evidence="5" id="KW-0119">Carbohydrate metabolism</keyword>
<dbReference type="InterPro" id="IPR052750">
    <property type="entry name" value="GH18_Chitinase"/>
</dbReference>
<keyword evidence="11" id="KW-0732">Signal</keyword>
<dbReference type="CDD" id="cd11618">
    <property type="entry name" value="ChtBD1_1"/>
    <property type="match status" value="1"/>
</dbReference>
<comment type="caution">
    <text evidence="14">The sequence shown here is derived from an EMBL/GenBank/DDBJ whole genome shotgun (WGS) entry which is preliminary data.</text>
</comment>
<feature type="domain" description="GH18" evidence="13">
    <location>
        <begin position="2128"/>
        <end position="2430"/>
    </location>
</feature>
<dbReference type="GO" id="GO:0008843">
    <property type="term" value="F:endochitinase activity"/>
    <property type="evidence" value="ECO:0007669"/>
    <property type="project" value="UniProtKB-EC"/>
</dbReference>
<dbReference type="InterPro" id="IPR018371">
    <property type="entry name" value="Chitin-binding_1_CS"/>
</dbReference>
<dbReference type="PANTHER" id="PTHR42976">
    <property type="entry name" value="BIFUNCTIONAL CHITINASE/LYSOZYME-RELATED"/>
    <property type="match status" value="1"/>
</dbReference>
<sequence length="2778" mass="297302">MNLLLIGLALAQPGNYSNAENGFQCNPQVCQNSCCSQYGWCGVTPDHCGVGCQPEYGSCNLNSILKDGPPALGGPVPPASPKPPNSPTSSKFFAPYVDVTMADFDLAYIFNMTNAKYFNLAFITADSYNQPAWGGRISLDSNLYMKNIRNLRNAGGDVIVSFGGAEGTPIAALYTNETELMYKYARVVEKYSLNWIDFDIEGQALSDLPQSIIRAKAIYLLKQSFPKLKISYTLPVDTAGFEPNVIALLQATKMYFKPDVINLMTMDYGVNGNMGDFAIQSAANVYAQVTKIYYNFTLGITPMIGQNDYPSEVFTLNDAKKVLDFSAKTDYIGYIGFWSLNRDNGAMNGLGTSSMIKQDNYAFTKLFSQFGDQKKKPGFLATTNAPIPQYKPTVIQPANGVVPSSCGATGGNYACGGNYCCSQYGYCGTSAAFCGAGCQWSYGTCTGTPPPSGPPPNAPAIPSKFFIPYVDIMAFPTPEIFKFAQNAGTKWFVLAFLIADGNGNPSWGGQTAITSSFYLINIQYLRNMGGDICISFGGYNGAEIATVTNDINQLQQKYQSVIDRYNVRWLDFDIEGSGLSNTAAIDRRSQALAKLKAANPGLMISLTLPVFPSGLTSSGIYVIQSAINYGLAIDVVNIMAMDYGASEAPNGATGMGQYAIQAAQNTYTQVVALGFPNIKIGITPMIGVNDVAGETFTLPNAQEVFNFAQSTSWVQYLSFWSIQRDNSVNGPLYQSSQISQADYAFSNIFNKLSGSSSSGGQANPPPVVAKTTAAPVVVIPTAAPKPVVTNPSVTPTGSCPSILALPQSPSALPGCSLYVGYYESWADPTASLLCQVPSYYNVVILSFVDPMMQYTKGSYDISKTGLDFVPGSAGNLKNGIAVLRSRGARVLVSAGGWCFSVDGDATCNAGGMTPSQTRWAVYDPKDSRYSAAKVTQSLQAMRDFVDDFGLDGVDVDFETNGYPSNMNSQANCAPSNGGGSWVPPGTTLTQTCKADTQYINIVNQFRAAFPRPYLMSSAVHGYGAFGEGAYDNVHMAAGWCGCWWNGGMAIGMLKASGTKLDFLNVMSYDSNTYWSPASKTYIVNPNNNNVNVGFYDPTLALLAYQKYFTGPIILGVEPPMEGYPKDTATTPCKLGHCLTIAELQYLLGFISAHNGGGIMIWAIQKQPEPQYAAYPDPNAISSVVCQYFGLSNCGATIPLGVQPTSVPVTMAPVNPNIPTVPAKTAPVVNPPTKPTAVTNPTVVPSAGSCPAMKTVPQSPSSLPSGNLYVGYYETWADPGALYLCQVPSYYNVVILSFVDPMMQYTKGSYDISKTGLDFLPSAAMNVKSAIAVLRSQGARVLVSAGGWCFSVDGDATCNAGGMTPSQTRWAVYDPKDSRYSAAKVAQSLQAMRDFVDDFGLDGVDVDFETNGYPSNMNSQANCQPSNGGGSYVTPGTTLTQTCKADTQYINIVNQFRAAFPRPYLMSSAVHGYGAFGEGAYDNVHMAAGWCGCWWNGGMAIGMLKASGTKLDFLNVMSYDSNTYWSPASKTYIVNPNNNNVNVGFYDPTLALLAYQKYFTGPIILGVEPPMEGYPKDTATTPCKLGHCLTIAELQYLLGFISAHNGGGIMIWAIQKQPEPQYAAYPDPNAISSVVCQYFGLSNCGATIPLGVQPTSVPVTMAPVNPNIPTVPAKTAPVVNPPTKPTAVTNPTVVPSAGSCPAMKTVPQSPSSLPSGNLYVGYYETWADPGALYLCQVPSYYNVVILSFVDPMMQYTKGSYDISKTGLDFVPGSAGNLKNGIAVLRSRGARVLVSAGGWCFSVDGDATCNAGGMTPSQTRWAVYDPKDSRYSAAKVAQSLQAMRDFVDDFGLDGVDVDFETNGYPSNMNSQANCQPSNGGGSYVTPGTTLTQTCKADTQYINIVNQFRAAFPRPYLMSSAVHGYGAFGEGAYDNVHMAAGWCGCWWNGGMAIGMLKASGTKLDFLNVMSYDSNTYWSPASKTYIVNPNNNNVNVGFYDPTLALLAYQKYFTGPIILGVEPPMEGYPKDTATTPCKLGHCLTIAELQYLLGFISAHKGGGIMIWAIQKQPEPQYAAYPDPNAISSVVCQYFGLSNCGATFPLGVQAAVGPAPATTRAVPPVVTNPPAVTNPPVVIPPDNNPSTNPPTTQTGKLSVANKNFAPYCDILLYPTFDINAANVATGTRFFTLAFIQAGTSGNPAWGGIVDVKQLFYLDKITTLRNNGGDVIISFGGASGTELAHVTTNVATLQSQYQSVLNLYKVNYIDFDIEGAAGDDTAAIDRRHKALAALKAANPGLIISVTLPVLPSGLVSQGINILNNAVSNNLQYDVINIMTMDYGSGVAPDGANGMGTYSIQAAQNTYKQAQQAGMKNAKIGLTPMIGNNDVAGEVFTLANAQQVLTFAQTTNWVGLLAFWSINRDTSKSGALYASSGITQNDFDFAKIFFKFSTNAQVPSPVQQTLPGQPVVTPPPAQSTQLPTAPTPPKPVQPDTEFLGRYIWPSKIFAPFVDVSASPTFDLVNMKYQVGSGHYILGYLTAGSDNSPAWGGSIPLSENWFFDAIQTIRQFGGEPIITFGGPTGKEIANVVSDPNTLQMYYQNVIDAYSVEWINFDISTDSNAVIDYRNQVLRTMQVIDPNLRISYTLPVTPSGYTATSTYVLQSAINYGVRVDFVLLLTMNFGSSAAPNGATAEGGYVIQAATNCFKQTQSLGLNTKLGIVPMIGKNDVGSETFSVADAKNILLFANNNPWVGMLSFWSANRDNSASSGVTQSQWQFSDIFVQFEN</sequence>
<feature type="signal peptide" evidence="11">
    <location>
        <begin position="1"/>
        <end position="19"/>
    </location>
</feature>
<proteinExistence type="predicted"/>
<keyword evidence="2 8" id="KW-0147">Chitin-binding</keyword>
<evidence type="ECO:0000256" key="7">
    <source>
        <dbReference type="ARBA" id="ARBA00023326"/>
    </source>
</evidence>
<evidence type="ECO:0000256" key="11">
    <source>
        <dbReference type="SAM" id="SignalP"/>
    </source>
</evidence>
<feature type="domain" description="GH18" evidence="13">
    <location>
        <begin position="1266"/>
        <end position="1637"/>
    </location>
</feature>
<name>A0AAD5UGB7_9FUNG</name>
<dbReference type="InterPro" id="IPR001579">
    <property type="entry name" value="Glyco_hydro_18_chit_AS"/>
</dbReference>
<dbReference type="CDD" id="cd00035">
    <property type="entry name" value="ChtBD1"/>
    <property type="match status" value="1"/>
</dbReference>
<dbReference type="CDD" id="cd06543">
    <property type="entry name" value="GH18_PF-ChiA-like"/>
    <property type="match status" value="3"/>
</dbReference>
<dbReference type="PROSITE" id="PS51910">
    <property type="entry name" value="GH18_2"/>
    <property type="match status" value="4"/>
</dbReference>
<feature type="disulfide bond" evidence="8">
    <location>
        <begin position="415"/>
        <end position="427"/>
    </location>
</feature>
<evidence type="ECO:0000256" key="10">
    <source>
        <dbReference type="SAM" id="MobiDB-lite"/>
    </source>
</evidence>
<dbReference type="InterPro" id="IPR001002">
    <property type="entry name" value="Chitin-bd_1"/>
</dbReference>
<dbReference type="GO" id="GO:0008061">
    <property type="term" value="F:chitin binding"/>
    <property type="evidence" value="ECO:0007669"/>
    <property type="project" value="UniProtKB-UniRule"/>
</dbReference>
<feature type="domain" description="GH18" evidence="13">
    <location>
        <begin position="1716"/>
        <end position="2087"/>
    </location>
</feature>
<evidence type="ECO:0000313" key="15">
    <source>
        <dbReference type="Proteomes" id="UP001210925"/>
    </source>
</evidence>
<evidence type="ECO:0000259" key="12">
    <source>
        <dbReference type="PROSITE" id="PS50941"/>
    </source>
</evidence>
<dbReference type="Gene3D" id="3.30.60.10">
    <property type="entry name" value="Endochitinase-like"/>
    <property type="match status" value="2"/>
</dbReference>
<keyword evidence="15" id="KW-1185">Reference proteome</keyword>
<keyword evidence="7" id="KW-0624">Polysaccharide degradation</keyword>
<evidence type="ECO:0000256" key="2">
    <source>
        <dbReference type="ARBA" id="ARBA00022669"/>
    </source>
</evidence>
<evidence type="ECO:0000256" key="1">
    <source>
        <dbReference type="ARBA" id="ARBA00000822"/>
    </source>
</evidence>
<evidence type="ECO:0000256" key="8">
    <source>
        <dbReference type="PROSITE-ProRule" id="PRU00261"/>
    </source>
</evidence>
<feature type="region of interest" description="Disordered" evidence="10">
    <location>
        <begin position="2454"/>
        <end position="2482"/>
    </location>
</feature>
<reference evidence="14" key="1">
    <citation type="submission" date="2020-05" db="EMBL/GenBank/DDBJ databases">
        <title>Phylogenomic resolution of chytrid fungi.</title>
        <authorList>
            <person name="Stajich J.E."/>
            <person name="Amses K."/>
            <person name="Simmons R."/>
            <person name="Seto K."/>
            <person name="Myers J."/>
            <person name="Bonds A."/>
            <person name="Quandt C.A."/>
            <person name="Barry K."/>
            <person name="Liu P."/>
            <person name="Grigoriev I."/>
            <person name="Longcore J.E."/>
            <person name="James T.Y."/>
        </authorList>
    </citation>
    <scope>NUCLEOTIDE SEQUENCE</scope>
    <source>
        <strain evidence="14">PLAUS21</strain>
    </source>
</reference>
<evidence type="ECO:0000256" key="6">
    <source>
        <dbReference type="ARBA" id="ARBA00023295"/>
    </source>
</evidence>
<keyword evidence="3 9" id="KW-0378">Hydrolase</keyword>
<dbReference type="Pfam" id="PF00704">
    <property type="entry name" value="Glyco_hydro_18"/>
    <property type="match status" value="4"/>
</dbReference>
<dbReference type="SUPFAM" id="SSF51445">
    <property type="entry name" value="(Trans)glycosidases"/>
    <property type="match status" value="7"/>
</dbReference>
<dbReference type="InterPro" id="IPR036861">
    <property type="entry name" value="Endochitinase-like_sf"/>
</dbReference>
<dbReference type="SMART" id="SM00270">
    <property type="entry name" value="ChtBD1"/>
    <property type="match status" value="2"/>
</dbReference>
<keyword evidence="4" id="KW-0146">Chitin degradation</keyword>
<feature type="chain" id="PRO_5041899653" description="Chitinase" evidence="11">
    <location>
        <begin position="20"/>
        <end position="2778"/>
    </location>
</feature>
<evidence type="ECO:0008006" key="16">
    <source>
        <dbReference type="Google" id="ProtNLM"/>
    </source>
</evidence>
<dbReference type="Proteomes" id="UP001210925">
    <property type="component" value="Unassembled WGS sequence"/>
</dbReference>
<evidence type="ECO:0000256" key="3">
    <source>
        <dbReference type="ARBA" id="ARBA00022801"/>
    </source>
</evidence>
<evidence type="ECO:0000313" key="14">
    <source>
        <dbReference type="EMBL" id="KAJ3254125.1"/>
    </source>
</evidence>
<evidence type="ECO:0000256" key="4">
    <source>
        <dbReference type="ARBA" id="ARBA00023024"/>
    </source>
</evidence>
<dbReference type="PROSITE" id="PS00026">
    <property type="entry name" value="CHIT_BIND_I_1"/>
    <property type="match status" value="1"/>
</dbReference>
<dbReference type="PANTHER" id="PTHR42976:SF1">
    <property type="entry name" value="GH18 DOMAIN-CONTAINING PROTEIN-RELATED"/>
    <property type="match status" value="1"/>
</dbReference>
<evidence type="ECO:0000259" key="13">
    <source>
        <dbReference type="PROSITE" id="PS51910"/>
    </source>
</evidence>
<evidence type="ECO:0000256" key="9">
    <source>
        <dbReference type="RuleBase" id="RU000489"/>
    </source>
</evidence>
<gene>
    <name evidence="14" type="ORF">HK103_007513</name>
</gene>
<dbReference type="Pfam" id="PF00187">
    <property type="entry name" value="Chitin_bind_1"/>
    <property type="match status" value="2"/>
</dbReference>
<evidence type="ECO:0000256" key="5">
    <source>
        <dbReference type="ARBA" id="ARBA00023277"/>
    </source>
</evidence>
<feature type="domain" description="Chitin-binding type-1" evidence="12">
    <location>
        <begin position="403"/>
        <end position="447"/>
    </location>
</feature>
<dbReference type="PROSITE" id="PS50941">
    <property type="entry name" value="CHIT_BIND_I_2"/>
    <property type="match status" value="2"/>
</dbReference>
<comment type="caution">
    <text evidence="8">Lacks conserved residue(s) required for the propagation of feature annotation.</text>
</comment>
<keyword evidence="8" id="KW-1015">Disulfide bond</keyword>
<protein>
    <recommendedName>
        <fullName evidence="16">Chitinase</fullName>
    </recommendedName>
</protein>
<feature type="domain" description="Chitin-binding type-1" evidence="12">
    <location>
        <begin position="10"/>
        <end position="61"/>
    </location>
</feature>
<feature type="disulfide bond" evidence="8">
    <location>
        <begin position="420"/>
        <end position="434"/>
    </location>
</feature>
<dbReference type="InterPro" id="IPR017853">
    <property type="entry name" value="GH"/>
</dbReference>
<feature type="disulfide bond" evidence="8">
    <location>
        <begin position="34"/>
        <end position="48"/>
    </location>
</feature>
<keyword evidence="6 9" id="KW-0326">Glycosidase</keyword>
<dbReference type="PROSITE" id="PS01095">
    <property type="entry name" value="GH18_1"/>
    <property type="match status" value="3"/>
</dbReference>
<dbReference type="InterPro" id="IPR001223">
    <property type="entry name" value="Glyco_hydro18_cat"/>
</dbReference>
<dbReference type="GO" id="GO:0000272">
    <property type="term" value="P:polysaccharide catabolic process"/>
    <property type="evidence" value="ECO:0007669"/>
    <property type="project" value="UniProtKB-KW"/>
</dbReference>
<dbReference type="GO" id="GO:0006032">
    <property type="term" value="P:chitin catabolic process"/>
    <property type="evidence" value="ECO:0007669"/>
    <property type="project" value="UniProtKB-KW"/>
</dbReference>
<accession>A0AAD5UGB7</accession>
<organism evidence="14 15">
    <name type="scientific">Boothiomyces macroporosus</name>
    <dbReference type="NCBI Taxonomy" id="261099"/>
    <lineage>
        <taxon>Eukaryota</taxon>
        <taxon>Fungi</taxon>
        <taxon>Fungi incertae sedis</taxon>
        <taxon>Chytridiomycota</taxon>
        <taxon>Chytridiomycota incertae sedis</taxon>
        <taxon>Chytridiomycetes</taxon>
        <taxon>Rhizophydiales</taxon>
        <taxon>Terramycetaceae</taxon>
        <taxon>Boothiomyces</taxon>
    </lineage>
</organism>
<dbReference type="Gene3D" id="3.20.20.80">
    <property type="entry name" value="Glycosidases"/>
    <property type="match status" value="7"/>
</dbReference>
<dbReference type="SUPFAM" id="SSF57016">
    <property type="entry name" value="Plant lectins/antimicrobial peptides"/>
    <property type="match status" value="2"/>
</dbReference>